<organism evidence="3 4">
    <name type="scientific">Streptomyces triculaminicus</name>
    <dbReference type="NCBI Taxonomy" id="2816232"/>
    <lineage>
        <taxon>Bacteria</taxon>
        <taxon>Bacillati</taxon>
        <taxon>Actinomycetota</taxon>
        <taxon>Actinomycetes</taxon>
        <taxon>Kitasatosporales</taxon>
        <taxon>Streptomycetaceae</taxon>
        <taxon>Streptomyces</taxon>
    </lineage>
</organism>
<protein>
    <submittedName>
        <fullName evidence="3">PH domain-containing protein</fullName>
    </submittedName>
</protein>
<reference evidence="3" key="1">
    <citation type="submission" date="2021-03" db="EMBL/GenBank/DDBJ databases">
        <title>Streptomyces strains.</title>
        <authorList>
            <person name="Lund M.B."/>
            <person name="Toerring T."/>
        </authorList>
    </citation>
    <scope>NUCLEOTIDE SEQUENCE</scope>
    <source>
        <strain evidence="3">JCM 4242</strain>
    </source>
</reference>
<evidence type="ECO:0000259" key="2">
    <source>
        <dbReference type="Pfam" id="PF03703"/>
    </source>
</evidence>
<dbReference type="InterPro" id="IPR005182">
    <property type="entry name" value="YdbS-like_PH"/>
</dbReference>
<dbReference type="EMBL" id="JAFMOF010000001">
    <property type="protein sequence ID" value="MBO0651495.1"/>
    <property type="molecule type" value="Genomic_DNA"/>
</dbReference>
<dbReference type="PANTHER" id="PTHR34473:SF2">
    <property type="entry name" value="UPF0699 TRANSMEMBRANE PROTEIN YDBT"/>
    <property type="match status" value="1"/>
</dbReference>
<feature type="transmembrane region" description="Helical" evidence="1">
    <location>
        <begin position="224"/>
        <end position="244"/>
    </location>
</feature>
<feature type="domain" description="YdbS-like PH" evidence="2">
    <location>
        <begin position="248"/>
        <end position="325"/>
    </location>
</feature>
<feature type="transmembrane region" description="Helical" evidence="1">
    <location>
        <begin position="12"/>
        <end position="36"/>
    </location>
</feature>
<dbReference type="RefSeq" id="WP_086568381.1">
    <property type="nucleotide sequence ID" value="NZ_JAFMOF010000001.1"/>
</dbReference>
<sequence>MTVLATADIRRLRYAPLTFWVWGGVLIAAGTVWKILKATGVKPWRLGFVRRLAEAFGGDALWVSVPLALAAMTALGVAGALGLHALTWSRYRLERTAEGGLTVRRGLSGKDAVSIAPDQLCGVALREPLLLRAGGGASVRAVAGGLGNRDQNRTRSVVLPPSPKAEAERVCAGVLGEGEGVDVAGLRGHPRAGLRRRVVAALGWWVLPVVVVLAVLGWLLALPVLLACAAGWALAVTPVALILARDAYRGLGHAVRGRYLVVRSGTFGRETVTLARNAVQAWTFTDTPFALRAGVVTLTAAVPGGEDGYRIRDMSAAEAAEFAEYAAPGIVREFLIDTDA</sequence>
<comment type="caution">
    <text evidence="3">The sequence shown here is derived from an EMBL/GenBank/DDBJ whole genome shotgun (WGS) entry which is preliminary data.</text>
</comment>
<evidence type="ECO:0000313" key="4">
    <source>
        <dbReference type="Proteomes" id="UP000664781"/>
    </source>
</evidence>
<keyword evidence="1" id="KW-0472">Membrane</keyword>
<dbReference type="Pfam" id="PF03703">
    <property type="entry name" value="bPH_2"/>
    <property type="match status" value="1"/>
</dbReference>
<keyword evidence="4" id="KW-1185">Reference proteome</keyword>
<keyword evidence="1" id="KW-0812">Transmembrane</keyword>
<proteinExistence type="predicted"/>
<dbReference type="Proteomes" id="UP000664781">
    <property type="component" value="Unassembled WGS sequence"/>
</dbReference>
<name>A0A939JNT4_9ACTN</name>
<feature type="transmembrane region" description="Helical" evidence="1">
    <location>
        <begin position="60"/>
        <end position="86"/>
    </location>
</feature>
<evidence type="ECO:0000256" key="1">
    <source>
        <dbReference type="SAM" id="Phobius"/>
    </source>
</evidence>
<evidence type="ECO:0000313" key="3">
    <source>
        <dbReference type="EMBL" id="MBO0651495.1"/>
    </source>
</evidence>
<gene>
    <name evidence="3" type="ORF">J1792_01345</name>
</gene>
<keyword evidence="1" id="KW-1133">Transmembrane helix</keyword>
<dbReference type="AlphaFoldDB" id="A0A939JNT4"/>
<accession>A0A939JNT4</accession>
<dbReference type="PANTHER" id="PTHR34473">
    <property type="entry name" value="UPF0699 TRANSMEMBRANE PROTEIN YDBS"/>
    <property type="match status" value="1"/>
</dbReference>
<feature type="transmembrane region" description="Helical" evidence="1">
    <location>
        <begin position="198"/>
        <end position="218"/>
    </location>
</feature>